<feature type="chain" id="PRO_5046693439" evidence="2">
    <location>
        <begin position="27"/>
        <end position="861"/>
    </location>
</feature>
<feature type="signal peptide" evidence="2">
    <location>
        <begin position="1"/>
        <end position="26"/>
    </location>
</feature>
<protein>
    <submittedName>
        <fullName evidence="3">Uncharacterized protein</fullName>
    </submittedName>
</protein>
<feature type="region of interest" description="Disordered" evidence="1">
    <location>
        <begin position="507"/>
        <end position="528"/>
    </location>
</feature>
<sequence length="861" mass="96152">MKWPQKRCTKLVLLALLEDVVQRGAARRAGHSAAWEPEPGHLRAAGYQFVGTPHNSDRKLAIPDLRSPLQFFLNRNSSWCDRGCSPRGRRTPYAYKGRKSCQGTCIVAERDWVAMASDWGNDYLPNARLPPTWFETRSEIGPKINTENCCAIRVQSWTGDRDEVHFERPKWVVRNLNPRSAAIGGASIALVREVSLYGRSLRRLPINRGSGEANTISRTAYGSPVSLSVSLMSVHSRDVKLHAEILLKTLRRIIEYCHRTQWRVVNCCKTGRDLSSDTQRASTWSRKIYCPENLRSRRELPPVAAALTRVSHVANSRPSPVVVRALHAGPRTHTSLERTTRETAIPPSPPTQGEQGSIPGRVTTGFLQARIAADDNTAGRRIFSGVSRFPHAFIPALLSSHLTLPSSALKISLLRAAEISQLNSSTYVSRVTTPSEWNRPLVYTVFRGAEVWSLGMGRLEEGMRSGINTGALARIEVRAKLSWGEHHARVRWDHGSLGAATIRNSSRPQVVDRGSPGSGVAANNQIPAREPTGRCDSAVVVDSWPNDQGGEGDLEVLENAKCSDPHRWILRAADCGCVMNLLEFIEPWKHPDVSLHSWASGFATSTGFFGEAQLKIGRFTPSEMKCLPGTMRPKGGTEAGVVSAIVYGGFVKVRFEFVPSDSVKVIEGRLLTSRGELRKRSQARQIARRGALPLAREIGNGEYPWLSPSPVVRVSEWHRRRLKVDIQRLEVQDCPPPKDAWLGEYPGVLGLSGGVWRIVVENFTRCRSIGTRPKAKSKYRNRIRLGKASQQQSSDIHIIPYDRLKRCRERKINIKASERVNVDVFMQNERPSDNRHDHTCMATEDVTASRRQVFDLDTLRR</sequence>
<evidence type="ECO:0000313" key="4">
    <source>
        <dbReference type="Proteomes" id="UP001159363"/>
    </source>
</evidence>
<evidence type="ECO:0000256" key="1">
    <source>
        <dbReference type="SAM" id="MobiDB-lite"/>
    </source>
</evidence>
<keyword evidence="2" id="KW-0732">Signal</keyword>
<organism evidence="3 4">
    <name type="scientific">Dryococelus australis</name>
    <dbReference type="NCBI Taxonomy" id="614101"/>
    <lineage>
        <taxon>Eukaryota</taxon>
        <taxon>Metazoa</taxon>
        <taxon>Ecdysozoa</taxon>
        <taxon>Arthropoda</taxon>
        <taxon>Hexapoda</taxon>
        <taxon>Insecta</taxon>
        <taxon>Pterygota</taxon>
        <taxon>Neoptera</taxon>
        <taxon>Polyneoptera</taxon>
        <taxon>Phasmatodea</taxon>
        <taxon>Verophasmatodea</taxon>
        <taxon>Anareolatae</taxon>
        <taxon>Phasmatidae</taxon>
        <taxon>Eurycanthinae</taxon>
        <taxon>Dryococelus</taxon>
    </lineage>
</organism>
<accession>A0ABQ9IGY9</accession>
<keyword evidence="4" id="KW-1185">Reference proteome</keyword>
<gene>
    <name evidence="3" type="ORF">PR048_000767</name>
</gene>
<reference evidence="3 4" key="1">
    <citation type="submission" date="2023-02" db="EMBL/GenBank/DDBJ databases">
        <title>LHISI_Scaffold_Assembly.</title>
        <authorList>
            <person name="Stuart O.P."/>
            <person name="Cleave R."/>
            <person name="Magrath M.J.L."/>
            <person name="Mikheyev A.S."/>
        </authorList>
    </citation>
    <scope>NUCLEOTIDE SEQUENCE [LARGE SCALE GENOMIC DNA]</scope>
    <source>
        <strain evidence="3">Daus_M_001</strain>
        <tissue evidence="3">Leg muscle</tissue>
    </source>
</reference>
<comment type="caution">
    <text evidence="3">The sequence shown here is derived from an EMBL/GenBank/DDBJ whole genome shotgun (WGS) entry which is preliminary data.</text>
</comment>
<dbReference type="EMBL" id="JARBHB010000001">
    <property type="protein sequence ID" value="KAJ8895435.1"/>
    <property type="molecule type" value="Genomic_DNA"/>
</dbReference>
<evidence type="ECO:0000313" key="3">
    <source>
        <dbReference type="EMBL" id="KAJ8895435.1"/>
    </source>
</evidence>
<dbReference type="Proteomes" id="UP001159363">
    <property type="component" value="Chromosome 1"/>
</dbReference>
<proteinExistence type="predicted"/>
<name>A0ABQ9IGY9_9NEOP</name>
<feature type="region of interest" description="Disordered" evidence="1">
    <location>
        <begin position="331"/>
        <end position="359"/>
    </location>
</feature>
<evidence type="ECO:0000256" key="2">
    <source>
        <dbReference type="SAM" id="SignalP"/>
    </source>
</evidence>